<dbReference type="Proteomes" id="UP001301653">
    <property type="component" value="Unassembled WGS sequence"/>
</dbReference>
<sequence>MDDNVINSYVKHGVKMALLRFAWLIAVLCPFVGQAQTTVEYIHTDALGSPVAVTNASGNVIEREVYEPYGSPITRPPSDQPGFTGHVADSLTGLTYMQQRYYDPQIGRFLSVDPVTAYSNPVGAFNRYWYANNNPYKFTDPDGRQSRENAQVASTGSPLFDWILSPSDARSSHSQMVKEQLTAELSQPHSAKDIALYIAVAASLGTGAAGGTLRAEGVAGAARGVMARSGTRGASGTLITKGGNRYHGNSTGSSISGGNARSPMNPLTQQALDSVQNPSRTHGACCEIDAVNKALNAGDDVRGATMGPVKLNESDRVVPACSTCREVKKTLGVN</sequence>
<feature type="domain" description="Teneurin-like YD-shell" evidence="2">
    <location>
        <begin position="41"/>
        <end position="135"/>
    </location>
</feature>
<dbReference type="RefSeq" id="WP_323438850.1">
    <property type="nucleotide sequence ID" value="NZ_JAYFUH010000182.1"/>
</dbReference>
<dbReference type="InterPro" id="IPR056823">
    <property type="entry name" value="TEN-like_YD-shell"/>
</dbReference>
<protein>
    <submittedName>
        <fullName evidence="3">RHS repeat-associated core domain-containing protein</fullName>
    </submittedName>
</protein>
<dbReference type="PANTHER" id="PTHR32305:SF15">
    <property type="entry name" value="PROTEIN RHSA-RELATED"/>
    <property type="match status" value="1"/>
</dbReference>
<organism evidence="3 4">
    <name type="scientific">Stenotrophomonas capsici</name>
    <dbReference type="NCBI Taxonomy" id="3110230"/>
    <lineage>
        <taxon>Bacteria</taxon>
        <taxon>Pseudomonadati</taxon>
        <taxon>Pseudomonadota</taxon>
        <taxon>Gammaproteobacteria</taxon>
        <taxon>Lysobacterales</taxon>
        <taxon>Lysobacteraceae</taxon>
        <taxon>Stenotrophomonas</taxon>
    </lineage>
</organism>
<name>A0ABU5V6B7_9GAMM</name>
<dbReference type="PANTHER" id="PTHR32305">
    <property type="match status" value="1"/>
</dbReference>
<reference evidence="3 4" key="1">
    <citation type="submission" date="2023-12" db="EMBL/GenBank/DDBJ databases">
        <title>Stenotrophomonas guangdongensis sp. nov., isolated from wilted pepper plants (Capsicum annuum).</title>
        <authorList>
            <person name="Qiu M."/>
            <person name="Li Y."/>
            <person name="Liu Q."/>
            <person name="Zhang X."/>
            <person name="Huang Y."/>
            <person name="Guo R."/>
            <person name="Hu M."/>
            <person name="Zhou J."/>
            <person name="Zhou X."/>
        </authorList>
    </citation>
    <scope>NUCLEOTIDE SEQUENCE [LARGE SCALE GENOMIC DNA]</scope>
    <source>
        <strain evidence="3 4">MH1</strain>
    </source>
</reference>
<dbReference type="Pfam" id="PF25023">
    <property type="entry name" value="TEN_YD-shell"/>
    <property type="match status" value="1"/>
</dbReference>
<dbReference type="Gene3D" id="2.180.10.10">
    <property type="entry name" value="RHS repeat-associated core"/>
    <property type="match status" value="1"/>
</dbReference>
<keyword evidence="4" id="KW-1185">Reference proteome</keyword>
<keyword evidence="1" id="KW-0677">Repeat</keyword>
<evidence type="ECO:0000259" key="2">
    <source>
        <dbReference type="Pfam" id="PF25023"/>
    </source>
</evidence>
<comment type="caution">
    <text evidence="3">The sequence shown here is derived from an EMBL/GenBank/DDBJ whole genome shotgun (WGS) entry which is preliminary data.</text>
</comment>
<evidence type="ECO:0000313" key="3">
    <source>
        <dbReference type="EMBL" id="MEA5668060.1"/>
    </source>
</evidence>
<dbReference type="InterPro" id="IPR022385">
    <property type="entry name" value="Rhs_assc_core"/>
</dbReference>
<gene>
    <name evidence="3" type="ORF">VA603_10990</name>
</gene>
<evidence type="ECO:0000256" key="1">
    <source>
        <dbReference type="ARBA" id="ARBA00022737"/>
    </source>
</evidence>
<dbReference type="InterPro" id="IPR050708">
    <property type="entry name" value="T6SS_VgrG/RHS"/>
</dbReference>
<dbReference type="NCBIfam" id="TIGR03696">
    <property type="entry name" value="Rhs_assc_core"/>
    <property type="match status" value="1"/>
</dbReference>
<evidence type="ECO:0000313" key="4">
    <source>
        <dbReference type="Proteomes" id="UP001301653"/>
    </source>
</evidence>
<dbReference type="EMBL" id="JAYFUH010000182">
    <property type="protein sequence ID" value="MEA5668060.1"/>
    <property type="molecule type" value="Genomic_DNA"/>
</dbReference>
<accession>A0ABU5V6B7</accession>
<proteinExistence type="predicted"/>